<keyword evidence="11" id="KW-1185">Reference proteome</keyword>
<keyword evidence="5 8" id="KW-0812">Transmembrane</keyword>
<keyword evidence="7 8" id="KW-0472">Membrane</keyword>
<keyword evidence="4" id="KW-1003">Cell membrane</keyword>
<feature type="transmembrane region" description="Helical" evidence="8">
    <location>
        <begin position="235"/>
        <end position="253"/>
    </location>
</feature>
<feature type="transmembrane region" description="Helical" evidence="8">
    <location>
        <begin position="86"/>
        <end position="105"/>
    </location>
</feature>
<feature type="transmembrane region" description="Helical" evidence="8">
    <location>
        <begin position="480"/>
        <end position="497"/>
    </location>
</feature>
<feature type="transmembrane region" description="Helical" evidence="8">
    <location>
        <begin position="145"/>
        <end position="166"/>
    </location>
</feature>
<feature type="transmembrane region" description="Helical" evidence="8">
    <location>
        <begin position="172"/>
        <end position="194"/>
    </location>
</feature>
<feature type="transmembrane region" description="Helical" evidence="8">
    <location>
        <begin position="273"/>
        <end position="294"/>
    </location>
</feature>
<evidence type="ECO:0000256" key="2">
    <source>
        <dbReference type="ARBA" id="ARBA00008537"/>
    </source>
</evidence>
<dbReference type="InterPro" id="IPR011701">
    <property type="entry name" value="MFS"/>
</dbReference>
<evidence type="ECO:0000313" key="11">
    <source>
        <dbReference type="Proteomes" id="UP000032611"/>
    </source>
</evidence>
<feature type="transmembrane region" description="Helical" evidence="8">
    <location>
        <begin position="371"/>
        <end position="391"/>
    </location>
</feature>
<feature type="transmembrane region" description="Helical" evidence="8">
    <location>
        <begin position="403"/>
        <end position="425"/>
    </location>
</feature>
<gene>
    <name evidence="10" type="ORF">TM49_00855</name>
</gene>
<dbReference type="PATRIC" id="fig|1486262.3.peg.177"/>
<comment type="similarity">
    <text evidence="2">Belongs to the major facilitator superfamily. EmrB family.</text>
</comment>
<dbReference type="InterPro" id="IPR036259">
    <property type="entry name" value="MFS_trans_sf"/>
</dbReference>
<dbReference type="InterPro" id="IPR020846">
    <property type="entry name" value="MFS_dom"/>
</dbReference>
<dbReference type="NCBIfam" id="TIGR00711">
    <property type="entry name" value="efflux_EmrB"/>
    <property type="match status" value="1"/>
</dbReference>
<reference evidence="10 11" key="1">
    <citation type="journal article" date="2015" name="Genome Announc.">
        <title>Complete genome sequence of Martelella endophytica YC6887, which has antifungal activity associated with a halophyte.</title>
        <authorList>
            <person name="Khan A."/>
            <person name="Khan H."/>
            <person name="Chung E.J."/>
            <person name="Hossain M.T."/>
            <person name="Chung Y.R."/>
        </authorList>
    </citation>
    <scope>NUCLEOTIDE SEQUENCE [LARGE SCALE GENOMIC DNA]</scope>
    <source>
        <strain evidence="10">YC6887</strain>
    </source>
</reference>
<dbReference type="PANTHER" id="PTHR42718">
    <property type="entry name" value="MAJOR FACILITATOR SUPERFAMILY MULTIDRUG TRANSPORTER MFSC"/>
    <property type="match status" value="1"/>
</dbReference>
<evidence type="ECO:0000256" key="7">
    <source>
        <dbReference type="ARBA" id="ARBA00023136"/>
    </source>
</evidence>
<feature type="transmembrane region" description="Helical" evidence="8">
    <location>
        <begin position="20"/>
        <end position="44"/>
    </location>
</feature>
<dbReference type="Gene3D" id="1.20.1720.10">
    <property type="entry name" value="Multidrug resistance protein D"/>
    <property type="match status" value="1"/>
</dbReference>
<dbReference type="RefSeq" id="WP_045679131.1">
    <property type="nucleotide sequence ID" value="NZ_CP010803.1"/>
</dbReference>
<dbReference type="InterPro" id="IPR004638">
    <property type="entry name" value="EmrB-like"/>
</dbReference>
<evidence type="ECO:0000256" key="8">
    <source>
        <dbReference type="SAM" id="Phobius"/>
    </source>
</evidence>
<evidence type="ECO:0000259" key="9">
    <source>
        <dbReference type="PROSITE" id="PS50850"/>
    </source>
</evidence>
<evidence type="ECO:0000256" key="3">
    <source>
        <dbReference type="ARBA" id="ARBA00022448"/>
    </source>
</evidence>
<evidence type="ECO:0000256" key="6">
    <source>
        <dbReference type="ARBA" id="ARBA00022989"/>
    </source>
</evidence>
<proteinExistence type="inferred from homology"/>
<feature type="transmembrane region" description="Helical" evidence="8">
    <location>
        <begin position="339"/>
        <end position="359"/>
    </location>
</feature>
<dbReference type="CDD" id="cd17503">
    <property type="entry name" value="MFS_LmrB_MDR_like"/>
    <property type="match status" value="1"/>
</dbReference>
<dbReference type="HOGENOM" id="CLU_000960_28_0_5"/>
<protein>
    <submittedName>
        <fullName evidence="10">DSBA oxidoreductase</fullName>
    </submittedName>
</protein>
<dbReference type="GO" id="GO:0005886">
    <property type="term" value="C:plasma membrane"/>
    <property type="evidence" value="ECO:0007669"/>
    <property type="project" value="UniProtKB-SubCell"/>
</dbReference>
<sequence length="514" mass="55496">MSTGASEPVDMLNIPHKGLLSISIMLATIMQVLDTTIANVALPSMRGSLGASQDQITWVLTSYIVASAIVTPVTGWLSDRFGLRQIFIISAAGFVVTSMACGMASSLNEMVAFRIAQGLFGACLVPLSQTVLLDINPRERHGQAMAVWGMGVMLGPIIGPTLGGWLTENWGWRYVFYVNLPVGLLALAGMFMFLPKTPPKVRRFDFFGFTMLAIAIGALQMVLDRGQAQDWYQSTEIWLETGLFVSGLWVFAIHIRNARDPFISLHVLKDTNLLTALALIALVGAMVLGGSALLPSMLQDILGYTASRSGLIMAPRGFGTMVAMMLYGRLSNRIDARAAILLGLTLTAWSMLMMTRFSVDMGEGPIITSGIIQGFGLGLVFVPLSALAYATLEARYRAEAAGLFSLVRNIGSSVGISLLSTVLAWNVAINRTEMTAQITESGPRLADMAEKTGFPHTVLVYLVNSEISLQASMIAYLDDFKLMMIVTFALMPLVLLMRKPGGPKVTRVVVDAGH</sequence>
<dbReference type="STRING" id="1486262.TM49_00855"/>
<dbReference type="PROSITE" id="PS50850">
    <property type="entry name" value="MFS"/>
    <property type="match status" value="1"/>
</dbReference>
<evidence type="ECO:0000313" key="10">
    <source>
        <dbReference type="EMBL" id="AJY44557.1"/>
    </source>
</evidence>
<dbReference type="OrthoDB" id="9812221at2"/>
<evidence type="ECO:0000256" key="1">
    <source>
        <dbReference type="ARBA" id="ARBA00004651"/>
    </source>
</evidence>
<dbReference type="Gene3D" id="1.20.1250.20">
    <property type="entry name" value="MFS general substrate transporter like domains"/>
    <property type="match status" value="1"/>
</dbReference>
<dbReference type="SUPFAM" id="SSF103473">
    <property type="entry name" value="MFS general substrate transporter"/>
    <property type="match status" value="1"/>
</dbReference>
<evidence type="ECO:0000256" key="4">
    <source>
        <dbReference type="ARBA" id="ARBA00022475"/>
    </source>
</evidence>
<comment type="subcellular location">
    <subcellularLocation>
        <location evidence="1">Cell membrane</location>
        <topology evidence="1">Multi-pass membrane protein</topology>
    </subcellularLocation>
</comment>
<name>A0A0D5LLB4_MAREN</name>
<dbReference type="EMBL" id="CP010803">
    <property type="protein sequence ID" value="AJY44557.1"/>
    <property type="molecule type" value="Genomic_DNA"/>
</dbReference>
<feature type="transmembrane region" description="Helical" evidence="8">
    <location>
        <begin position="111"/>
        <end position="133"/>
    </location>
</feature>
<dbReference type="Proteomes" id="UP000032611">
    <property type="component" value="Chromosome"/>
</dbReference>
<dbReference type="Pfam" id="PF07690">
    <property type="entry name" value="MFS_1"/>
    <property type="match status" value="1"/>
</dbReference>
<accession>A0A0D5LLB4</accession>
<keyword evidence="3" id="KW-0813">Transport</keyword>
<feature type="transmembrane region" description="Helical" evidence="8">
    <location>
        <begin position="306"/>
        <end position="327"/>
    </location>
</feature>
<dbReference type="GO" id="GO:0022857">
    <property type="term" value="F:transmembrane transporter activity"/>
    <property type="evidence" value="ECO:0007669"/>
    <property type="project" value="InterPro"/>
</dbReference>
<dbReference type="AlphaFoldDB" id="A0A0D5LLB4"/>
<evidence type="ECO:0000256" key="5">
    <source>
        <dbReference type="ARBA" id="ARBA00022692"/>
    </source>
</evidence>
<dbReference type="KEGG" id="mey:TM49_00855"/>
<dbReference type="PANTHER" id="PTHR42718:SF9">
    <property type="entry name" value="MAJOR FACILITATOR SUPERFAMILY MULTIDRUG TRANSPORTER MFSC"/>
    <property type="match status" value="1"/>
</dbReference>
<feature type="transmembrane region" description="Helical" evidence="8">
    <location>
        <begin position="56"/>
        <end position="77"/>
    </location>
</feature>
<keyword evidence="6 8" id="KW-1133">Transmembrane helix</keyword>
<feature type="transmembrane region" description="Helical" evidence="8">
    <location>
        <begin position="206"/>
        <end position="223"/>
    </location>
</feature>
<organism evidence="10 11">
    <name type="scientific">Martelella endophytica</name>
    <dbReference type="NCBI Taxonomy" id="1486262"/>
    <lineage>
        <taxon>Bacteria</taxon>
        <taxon>Pseudomonadati</taxon>
        <taxon>Pseudomonadota</taxon>
        <taxon>Alphaproteobacteria</taxon>
        <taxon>Hyphomicrobiales</taxon>
        <taxon>Aurantimonadaceae</taxon>
        <taxon>Martelella</taxon>
    </lineage>
</organism>
<feature type="domain" description="Major facilitator superfamily (MFS) profile" evidence="9">
    <location>
        <begin position="20"/>
        <end position="483"/>
    </location>
</feature>